<evidence type="ECO:0000313" key="2">
    <source>
        <dbReference type="Proteomes" id="UP001226160"/>
    </source>
</evidence>
<accession>A0AAP4BWF1</accession>
<dbReference type="Proteomes" id="UP001226160">
    <property type="component" value="Unassembled WGS sequence"/>
</dbReference>
<name>A0AAP4BWF1_9CORY</name>
<protein>
    <submittedName>
        <fullName evidence="1">Uncharacterized protein</fullName>
    </submittedName>
</protein>
<evidence type="ECO:0000313" key="1">
    <source>
        <dbReference type="EMBL" id="MDK4327003.1"/>
    </source>
</evidence>
<proteinExistence type="predicted"/>
<dbReference type="RefSeq" id="WP_065420330.1">
    <property type="nucleotide sequence ID" value="NZ_CP100361.1"/>
</dbReference>
<dbReference type="EMBL" id="JASNVP010000014">
    <property type="protein sequence ID" value="MDK4327003.1"/>
    <property type="molecule type" value="Genomic_DNA"/>
</dbReference>
<sequence length="93" mass="10857">MNYVKQDALLPRPPRLEFHAQGKNVEDPDYWFMPNDSTYADLRWTEHAKLLKELGFIEQPLAKPIKGEISYSGRRGWKVTQELAWALQNLSVN</sequence>
<comment type="caution">
    <text evidence="1">The sequence shown here is derived from an EMBL/GenBank/DDBJ whole genome shotgun (WGS) entry which is preliminary data.</text>
</comment>
<gene>
    <name evidence="1" type="ORF">QPX54_10880</name>
</gene>
<organism evidence="1 2">
    <name type="scientific">Corynebacterium propinquum</name>
    <dbReference type="NCBI Taxonomy" id="43769"/>
    <lineage>
        <taxon>Bacteria</taxon>
        <taxon>Bacillati</taxon>
        <taxon>Actinomycetota</taxon>
        <taxon>Actinomycetes</taxon>
        <taxon>Mycobacteriales</taxon>
        <taxon>Corynebacteriaceae</taxon>
        <taxon>Corynebacterium</taxon>
    </lineage>
</organism>
<dbReference type="AlphaFoldDB" id="A0AAP4BWF1"/>
<reference evidence="1" key="1">
    <citation type="submission" date="2023-05" db="EMBL/GenBank/DDBJ databases">
        <title>Metabolic capabilities are highly conserved among human nasal-associated Corynebacterium species in pangenomic analyses.</title>
        <authorList>
            <person name="Tran T.H."/>
            <person name="Roberts A.Q."/>
            <person name="Escapa I.F."/>
            <person name="Gao W."/>
            <person name="Conlan S."/>
            <person name="Kong H."/>
            <person name="Segre J.A."/>
            <person name="Kelly M.S."/>
            <person name="Lemon K.P."/>
        </authorList>
    </citation>
    <scope>NUCLEOTIDE SEQUENCE</scope>
    <source>
        <strain evidence="1">KPL2654</strain>
    </source>
</reference>